<evidence type="ECO:0000313" key="3">
    <source>
        <dbReference type="EMBL" id="MVB07798.1"/>
    </source>
</evidence>
<dbReference type="Gene3D" id="1.25.40.390">
    <property type="match status" value="1"/>
</dbReference>
<sequence>MKKIKIILFVLGLFVMSSGCSDDFGDMNVDPNSTTKVEPKFFLNAMQQEVFANYQRNVNLYPDLYSQYWANTVSGFGSPRYEYVDGWIGNQWKEHYTRHLRQDLAMQEAYGDNEFFVDAIAIKEIWMCYWWSRMTDTYGDMPYFGAGVGDAVPYSSQQEIYADLFTRLNVAINNITGGEEQYNYTDDYDLIYGGDALQWRKFGNSLRLRLAMRISNADPEKAQAEAQAAVSGPGGLLVSNADVVKVPMWSKGWFDYLHQMAWNWNNIRMSKTFSNYLYNQSSVGEDPRAPKWFAYQVFNEDLKKVEPKTKEEAGFPIYNGIENGFNLVQSDADEVFATINLEGGYVDFVGSEDDDMYCPVMFYSEVKFLEAEAALRGWISGDANALYKEGVQASMDYVGVDESDATAYLSGLTTLTGANENQLKQIITQKWLANFPNGVEGWADFRRTDYPDITLPKSGVSGSSTVAAGTWVKRISYPDNAHQQDEENMPSLLNTRDLDRMDIRVWWDTADTKTKDGSGLMNSNFN</sequence>
<dbReference type="InterPro" id="IPR011990">
    <property type="entry name" value="TPR-like_helical_dom_sf"/>
</dbReference>
<dbReference type="EMBL" id="WOTW01000028">
    <property type="protein sequence ID" value="MUP38593.1"/>
    <property type="molecule type" value="Genomic_DNA"/>
</dbReference>
<evidence type="ECO:0000313" key="5">
    <source>
        <dbReference type="Proteomes" id="UP000462449"/>
    </source>
</evidence>
<dbReference type="PROSITE" id="PS51257">
    <property type="entry name" value="PROKAR_LIPOPROTEIN"/>
    <property type="match status" value="1"/>
</dbReference>
<reference evidence="2 5" key="2">
    <citation type="submission" date="2019-12" db="EMBL/GenBank/DDBJ databases">
        <title>Draft genome sequence of Labilibaculum sp. strain 44 isolated from deep waters of Black Sea.</title>
        <authorList>
            <person name="Yadav S."/>
            <person name="Villanueva L."/>
        </authorList>
    </citation>
    <scope>NUCLEOTIDE SEQUENCE [LARGE SCALE GENOMIC DNA]</scope>
    <source>
        <strain evidence="2 5">44</strain>
    </source>
</reference>
<keyword evidence="4" id="KW-1185">Reference proteome</keyword>
<evidence type="ECO:0000313" key="4">
    <source>
        <dbReference type="Proteomes" id="UP000285951"/>
    </source>
</evidence>
<accession>A0A7M4D7G4</accession>
<keyword evidence="2" id="KW-0449">Lipoprotein</keyword>
<dbReference type="AlphaFoldDB" id="A0A7M4D7G4"/>
<feature type="chain" id="PRO_5029786898" evidence="1">
    <location>
        <begin position="22"/>
        <end position="526"/>
    </location>
</feature>
<evidence type="ECO:0000313" key="2">
    <source>
        <dbReference type="EMBL" id="MUP38593.1"/>
    </source>
</evidence>
<dbReference type="OrthoDB" id="1109828at2"/>
<evidence type="ECO:0000256" key="1">
    <source>
        <dbReference type="SAM" id="SignalP"/>
    </source>
</evidence>
<dbReference type="Pfam" id="PF12771">
    <property type="entry name" value="SusD-like_2"/>
    <property type="match status" value="1"/>
</dbReference>
<dbReference type="RefSeq" id="WP_156196196.1">
    <property type="nucleotide sequence ID" value="NZ_QTZN02000028.1"/>
</dbReference>
<protein>
    <submittedName>
        <fullName evidence="2">SusD/RagB family nutrient-binding outer membrane lipoprotein</fullName>
    </submittedName>
</protein>
<comment type="caution">
    <text evidence="2">The sequence shown here is derived from an EMBL/GenBank/DDBJ whole genome shotgun (WGS) entry which is preliminary data.</text>
</comment>
<dbReference type="SUPFAM" id="SSF48452">
    <property type="entry name" value="TPR-like"/>
    <property type="match status" value="1"/>
</dbReference>
<keyword evidence="1" id="KW-0732">Signal</keyword>
<gene>
    <name evidence="3" type="ORF">DWB62_012275</name>
    <name evidence="2" type="ORF">GNY23_12275</name>
</gene>
<dbReference type="Proteomes" id="UP000462449">
    <property type="component" value="Unassembled WGS sequence"/>
</dbReference>
<dbReference type="EMBL" id="QTZN02000028">
    <property type="protein sequence ID" value="MVB07798.1"/>
    <property type="molecule type" value="Genomic_DNA"/>
</dbReference>
<reference evidence="3 4" key="1">
    <citation type="submission" date="2019-11" db="EMBL/GenBank/DDBJ databases">
        <title>Draft genome sequence of Labilibaculum sp. strain SYP isolated from Black Sea.</title>
        <authorList>
            <person name="Yadav S."/>
            <person name="Villanueva L."/>
        </authorList>
    </citation>
    <scope>NUCLEOTIDE SEQUENCE [LARGE SCALE GENOMIC DNA]</scope>
    <source>
        <strain evidence="3 4">44</strain>
    </source>
</reference>
<proteinExistence type="predicted"/>
<name>A0A7M4D7G4_9BACT</name>
<feature type="signal peptide" evidence="1">
    <location>
        <begin position="1"/>
        <end position="21"/>
    </location>
</feature>
<dbReference type="InterPro" id="IPR041662">
    <property type="entry name" value="SusD-like_2"/>
</dbReference>
<organism evidence="2 5">
    <name type="scientific">Labilibaculum euxinus</name>
    <dbReference type="NCBI Taxonomy" id="2686357"/>
    <lineage>
        <taxon>Bacteria</taxon>
        <taxon>Pseudomonadati</taxon>
        <taxon>Bacteroidota</taxon>
        <taxon>Bacteroidia</taxon>
        <taxon>Marinilabiliales</taxon>
        <taxon>Marinifilaceae</taxon>
        <taxon>Labilibaculum</taxon>
    </lineage>
</organism>
<dbReference type="Proteomes" id="UP000285951">
    <property type="component" value="Unassembled WGS sequence"/>
</dbReference>